<evidence type="ECO:0000313" key="2">
    <source>
        <dbReference type="EMBL" id="BBP92141.1"/>
    </source>
</evidence>
<dbReference type="AlphaFoldDB" id="A0A5S9MGQ3"/>
<evidence type="ECO:0000313" key="3">
    <source>
        <dbReference type="Proteomes" id="UP000464658"/>
    </source>
</evidence>
<protein>
    <submittedName>
        <fullName evidence="2">Uncharacterized protein</fullName>
    </submittedName>
</protein>
<evidence type="ECO:0000256" key="1">
    <source>
        <dbReference type="SAM" id="MobiDB-lite"/>
    </source>
</evidence>
<sequence length="54" mass="6575">MDYTAEMEKAMHQAHGMSYAEYERDHDLRMKVEYKREQSYRDEKTDSSQKNIRG</sequence>
<feature type="compositionally biased region" description="Basic and acidic residues" evidence="1">
    <location>
        <begin position="35"/>
        <end position="47"/>
    </location>
</feature>
<accession>A0A5S9MGQ3</accession>
<gene>
    <name evidence="2" type="ORF">BsIDN1_57590</name>
</gene>
<name>A0A5S9MGQ3_BACIA</name>
<dbReference type="Pfam" id="PF26149">
    <property type="entry name" value="YuzK"/>
    <property type="match status" value="1"/>
</dbReference>
<reference evidence="2 3" key="1">
    <citation type="submission" date="2019-12" db="EMBL/GenBank/DDBJ databases">
        <title>Full genome sequence of a Bacillus safensis strain isolated from commercially available natto in Indonesia.</title>
        <authorList>
            <person name="Yoshida M."/>
            <person name="Uomi M."/>
            <person name="Waturangi D."/>
            <person name="Ekaputri J.J."/>
            <person name="Setiamarga D.H.E."/>
        </authorList>
    </citation>
    <scope>NUCLEOTIDE SEQUENCE [LARGE SCALE GENOMIC DNA]</scope>
    <source>
        <strain evidence="2 3">IDN1</strain>
    </source>
</reference>
<proteinExistence type="predicted"/>
<dbReference type="Proteomes" id="UP000464658">
    <property type="component" value="Chromosome"/>
</dbReference>
<dbReference type="InterPro" id="IPR058676">
    <property type="entry name" value="YuzK"/>
</dbReference>
<dbReference type="EMBL" id="AP021906">
    <property type="protein sequence ID" value="BBP92141.1"/>
    <property type="molecule type" value="Genomic_DNA"/>
</dbReference>
<organism evidence="2 3">
    <name type="scientific">Bacillus safensis</name>
    <dbReference type="NCBI Taxonomy" id="561879"/>
    <lineage>
        <taxon>Bacteria</taxon>
        <taxon>Bacillati</taxon>
        <taxon>Bacillota</taxon>
        <taxon>Bacilli</taxon>
        <taxon>Bacillales</taxon>
        <taxon>Bacillaceae</taxon>
        <taxon>Bacillus</taxon>
    </lineage>
</organism>
<feature type="region of interest" description="Disordered" evidence="1">
    <location>
        <begin position="35"/>
        <end position="54"/>
    </location>
</feature>